<accession>A0A6N8G295</accession>
<evidence type="ECO:0000313" key="4">
    <source>
        <dbReference type="Proteomes" id="UP000441797"/>
    </source>
</evidence>
<feature type="compositionally biased region" description="Low complexity" evidence="1">
    <location>
        <begin position="431"/>
        <end position="444"/>
    </location>
</feature>
<gene>
    <name evidence="3" type="ORF">BWI75_25075</name>
</gene>
<organism evidence="3 4">
    <name type="scientific">Gloeocapsopsis dulcis AAB1 = 1H9</name>
    <dbReference type="NCBI Taxonomy" id="1433147"/>
    <lineage>
        <taxon>Bacteria</taxon>
        <taxon>Bacillati</taxon>
        <taxon>Cyanobacteriota</taxon>
        <taxon>Cyanophyceae</taxon>
        <taxon>Oscillatoriophycideae</taxon>
        <taxon>Chroococcales</taxon>
        <taxon>Chroococcaceae</taxon>
        <taxon>Gloeocapsopsis</taxon>
        <taxon>Gloeocapsopsis dulcis</taxon>
    </lineage>
</organism>
<comment type="caution">
    <text evidence="3">The sequence shown here is derived from an EMBL/GenBank/DDBJ whole genome shotgun (WGS) entry which is preliminary data.</text>
</comment>
<sequence length="770" mass="85805">MSNATRFDLSREEIIARYRQRIQKGDRTKLSKHELEQLALHFVDRLKLLNSPDEIKALCKAEIQLLEEGYPQATIAGNQIPLYRRLIEDAVKTGTLLLTNENSHVVTWTKRNTGELGQTQEHFVLDYLKYDQVTYQQIRGEGTAANNSRQDNLQPVPLQRYLDTAVELLASNDERHKAIAIAALTGRRHTEVISKGQFQLTRHPYLLHFQGQQKKQMGETEAASGFDILTLVPAAQVLEGIERFRALPAIQQLEGVDSKDPRIRVLNTRIDREVKCLFQDSGIVPVLAGKKTVSIHRLRGVYGAIAIHLFCPPTKHEHRFLQHYLGHVLDQQQAAPNSIATSHYFHYRLVDAQGQPLNGQGVLLDANGLPPLNQDEVQLESTQPLPQEKSIALLESVESVSPAQPVQVKPEQTELTAKSSSKTTLHESEQAIAASDNSTSSDAALPPRQHSLLRIFKDEHDRWRKVLNTLFPEHNNQQEKTSALLQWIEARLNSSAEASLATHEAIPEPEMVEAQSCASQATEKMIQDDSTHQERTSSVADSAIATVVVDQARTLSWLTGRIEALEAELATMAQQREQALATVGQSSQLQQQIEHLKAENRQLKQAAARFEAARAALLGESNSTPTTTPTQARSAGSAPRSHSALHDHDQVQEQSQQQQVPDTTNTAPTQISAVVTPKPARSGGAKDRAQRIFAAICEWNQQHPQDTWAITVGLLEETFGINRKAAKEFVREHQNLIDEHHAQIGVDNQRGHNRGKDTAVLKAFVLQFDA</sequence>
<protein>
    <recommendedName>
        <fullName evidence="2">Telomere resolvase ResT/TelK catalytic domain-containing protein</fullName>
    </recommendedName>
</protein>
<dbReference type="Pfam" id="PF16684">
    <property type="entry name" value="ResT-TelK_cat"/>
    <property type="match status" value="1"/>
</dbReference>
<dbReference type="OrthoDB" id="415530at2"/>
<evidence type="ECO:0000256" key="1">
    <source>
        <dbReference type="SAM" id="MobiDB-lite"/>
    </source>
</evidence>
<name>A0A6N8G295_9CHRO</name>
<dbReference type="InterPro" id="IPR038280">
    <property type="entry name" value="ResT/TelK_cat_sf"/>
</dbReference>
<feature type="compositionally biased region" description="Polar residues" evidence="1">
    <location>
        <begin position="620"/>
        <end position="634"/>
    </location>
</feature>
<keyword evidence="4" id="KW-1185">Reference proteome</keyword>
<evidence type="ECO:0000313" key="3">
    <source>
        <dbReference type="EMBL" id="MUL39453.1"/>
    </source>
</evidence>
<dbReference type="Proteomes" id="UP000441797">
    <property type="component" value="Unassembled WGS sequence"/>
</dbReference>
<dbReference type="EMBL" id="NAPY01000083">
    <property type="protein sequence ID" value="MUL39453.1"/>
    <property type="molecule type" value="Genomic_DNA"/>
</dbReference>
<feature type="compositionally biased region" description="Polar residues" evidence="1">
    <location>
        <begin position="413"/>
        <end position="423"/>
    </location>
</feature>
<feature type="domain" description="Telomere resolvase ResT/TelK catalytic" evidence="2">
    <location>
        <begin position="152"/>
        <end position="347"/>
    </location>
</feature>
<feature type="region of interest" description="Disordered" evidence="1">
    <location>
        <begin position="617"/>
        <end position="684"/>
    </location>
</feature>
<dbReference type="InterPro" id="IPR032047">
    <property type="entry name" value="ResT/TelK_cat"/>
</dbReference>
<feature type="region of interest" description="Disordered" evidence="1">
    <location>
        <begin position="402"/>
        <end position="445"/>
    </location>
</feature>
<dbReference type="AlphaFoldDB" id="A0A6N8G295"/>
<proteinExistence type="predicted"/>
<evidence type="ECO:0000259" key="2">
    <source>
        <dbReference type="Pfam" id="PF16684"/>
    </source>
</evidence>
<reference evidence="3 4" key="1">
    <citation type="journal article" date="2019" name="Front. Microbiol.">
        <title>Genomic Features for Desiccation Tolerance and Sugar Biosynthesis in the Extremophile Gloeocapsopsis sp. UTEX B3054.</title>
        <authorList>
            <person name="Urrejola C."/>
            <person name="Alcorta J."/>
            <person name="Salas L."/>
            <person name="Vasquez M."/>
            <person name="Polz M.F."/>
            <person name="Vicuna R."/>
            <person name="Diez B."/>
        </authorList>
    </citation>
    <scope>NUCLEOTIDE SEQUENCE [LARGE SCALE GENOMIC DNA]</scope>
    <source>
        <strain evidence="3 4">1H9</strain>
    </source>
</reference>
<dbReference type="Gene3D" id="1.10.443.30">
    <property type="entry name" value="Telomere resolvase"/>
    <property type="match status" value="1"/>
</dbReference>
<feature type="compositionally biased region" description="Polar residues" evidence="1">
    <location>
        <begin position="661"/>
        <end position="673"/>
    </location>
</feature>
<dbReference type="RefSeq" id="WP_105221791.1">
    <property type="nucleotide sequence ID" value="NZ_CAWNSU010000116.1"/>
</dbReference>